<keyword evidence="1" id="KW-1133">Transmembrane helix</keyword>
<feature type="transmembrane region" description="Helical" evidence="1">
    <location>
        <begin position="21"/>
        <end position="42"/>
    </location>
</feature>
<keyword evidence="1" id="KW-0472">Membrane</keyword>
<evidence type="ECO:0000313" key="2">
    <source>
        <dbReference type="EMBL" id="MBB3186798.1"/>
    </source>
</evidence>
<name>A0A7W5H0Q5_9PORP</name>
<dbReference type="Proteomes" id="UP000544222">
    <property type="component" value="Unassembled WGS sequence"/>
</dbReference>
<keyword evidence="3" id="KW-1185">Reference proteome</keyword>
<protein>
    <submittedName>
        <fullName evidence="2">Uncharacterized protein</fullName>
    </submittedName>
</protein>
<feature type="transmembrane region" description="Helical" evidence="1">
    <location>
        <begin position="81"/>
        <end position="104"/>
    </location>
</feature>
<gene>
    <name evidence="2" type="ORF">FHX64_000961</name>
</gene>
<evidence type="ECO:0000313" key="3">
    <source>
        <dbReference type="Proteomes" id="UP000544222"/>
    </source>
</evidence>
<evidence type="ECO:0000256" key="1">
    <source>
        <dbReference type="SAM" id="Phobius"/>
    </source>
</evidence>
<accession>A0A7W5H0Q5</accession>
<dbReference type="EMBL" id="JACHYB010000001">
    <property type="protein sequence ID" value="MBB3186798.1"/>
    <property type="molecule type" value="Genomic_DNA"/>
</dbReference>
<reference evidence="2 3" key="1">
    <citation type="submission" date="2020-08" db="EMBL/GenBank/DDBJ databases">
        <title>Genomic Encyclopedia of Type Strains, Phase IV (KMG-IV): sequencing the most valuable type-strain genomes for metagenomic binning, comparative biology and taxonomic classification.</title>
        <authorList>
            <person name="Goeker M."/>
        </authorList>
    </citation>
    <scope>NUCLEOTIDE SEQUENCE [LARGE SCALE GENOMIC DNA]</scope>
    <source>
        <strain evidence="2 3">DSM 27471</strain>
    </source>
</reference>
<dbReference type="AlphaFoldDB" id="A0A7W5H0Q5"/>
<comment type="caution">
    <text evidence="2">The sequence shown here is derived from an EMBL/GenBank/DDBJ whole genome shotgun (WGS) entry which is preliminary data.</text>
</comment>
<sequence length="105" mass="12062">MELAKVELAINLKTVNNKKGIGIVLLYSAVYTGFVIYILNLIPGNQSVLSVILNTVGSIFLYDYFWRKYIGKEVQYRTKPFWIPLIIGIIVTAFFAWILIMANIW</sequence>
<organism evidence="2 3">
    <name type="scientific">Microbacter margulisiae</name>
    <dbReference type="NCBI Taxonomy" id="1350067"/>
    <lineage>
        <taxon>Bacteria</taxon>
        <taxon>Pseudomonadati</taxon>
        <taxon>Bacteroidota</taxon>
        <taxon>Bacteroidia</taxon>
        <taxon>Bacteroidales</taxon>
        <taxon>Porphyromonadaceae</taxon>
        <taxon>Microbacter</taxon>
    </lineage>
</organism>
<proteinExistence type="predicted"/>
<keyword evidence="1" id="KW-0812">Transmembrane</keyword>
<feature type="transmembrane region" description="Helical" evidence="1">
    <location>
        <begin position="48"/>
        <end position="65"/>
    </location>
</feature>